<feature type="compositionally biased region" description="Low complexity" evidence="1">
    <location>
        <begin position="1"/>
        <end position="17"/>
    </location>
</feature>
<feature type="region of interest" description="Disordered" evidence="1">
    <location>
        <begin position="340"/>
        <end position="371"/>
    </location>
</feature>
<dbReference type="AlphaFoldDB" id="A0A166PVR8"/>
<organism evidence="2 3">
    <name type="scientific">Colletotrichum tofieldiae</name>
    <dbReference type="NCBI Taxonomy" id="708197"/>
    <lineage>
        <taxon>Eukaryota</taxon>
        <taxon>Fungi</taxon>
        <taxon>Dikarya</taxon>
        <taxon>Ascomycota</taxon>
        <taxon>Pezizomycotina</taxon>
        <taxon>Sordariomycetes</taxon>
        <taxon>Hypocreomycetidae</taxon>
        <taxon>Glomerellales</taxon>
        <taxon>Glomerellaceae</taxon>
        <taxon>Colletotrichum</taxon>
        <taxon>Colletotrichum spaethianum species complex</taxon>
    </lineage>
</organism>
<feature type="region of interest" description="Disordered" evidence="1">
    <location>
        <begin position="806"/>
        <end position="843"/>
    </location>
</feature>
<feature type="region of interest" description="Disordered" evidence="1">
    <location>
        <begin position="411"/>
        <end position="440"/>
    </location>
</feature>
<proteinExistence type="predicted"/>
<evidence type="ECO:0000313" key="2">
    <source>
        <dbReference type="EMBL" id="KZL67222.1"/>
    </source>
</evidence>
<sequence length="877" mass="96810">MSRSSFSIRRLISPRRSQTTEERRHSEDSTGSEDVYLSKSRRKQQESNSWVPSRHPSKPQPRRPSREDALVRRSQSTKRIPSGGSFLQVSPHSSSSSLCSCECPTDTAPTTCRDGTRCYSQPRERSSRSSAPKRLADRRHLWISPLSPPYDSMPKPSSTEADTKAYEAGEIDLSAHPALKESLTPPASPKEVGEEYDLDRWSLNVQHLIRETDEAFRAVGIAIEEAKMAVSTFPPPTDAGRASTSAPRSLHLDSPNFPYMRLQIRNSTPALPPPIFDTPMPLASKPRRKKSKKSQRFKTRSMKSTRWQLGGDVADIISGQFFRKVEVDEILTPDRLHALRMERESQSQPRRSSDTLRTISTDGSETPIEPFHLQDLPSRIGAAGVAVSLADVVVPPNLLDLSERPGFVVKEKSPRRKKPVTKEEYEAEDPLANGEVDVPPPPAKNPARFLARPQAPLLPTIPEVVITTPEIGGIPTDGSSKTAGRGFAPVDEDDFVFFQSTNYTLNHPAFRHGQIRFPKSEVVKGMKFDPDDTLDWTAFQMAILGGAGYLFSDSTDFSQPSENEEVADLAAWFDGFGFDSHGIMMTSDDSERVPGKSPATPAESSFTPLISVSADSELPIPVGAEYPTGFWNEGAVNASKFLTTGCGIRRWTMEGHPKRYNRETVESLPPSPMMDLVMMRGSDGEPEVVPMGYNLGHDLEDFLRWEAENCLTVSSQRQRQQRREAAFQQPQPTANPTFECDASVASAASAASTRADFLYSVAVSQLTRPPNAAPDPPAPSMCVLFFWPILRAAAQTPGAALNFAWTKRTNNAQKPPTDVRLDDPRQGRRPPPRPSSDITRPVAEDCTRITPLRLVTGLCDLVSSAAVPRLEDDTGAR</sequence>
<feature type="compositionally biased region" description="Basic and acidic residues" evidence="1">
    <location>
        <begin position="18"/>
        <end position="28"/>
    </location>
</feature>
<gene>
    <name evidence="2" type="ORF">CT0861_12661</name>
</gene>
<name>A0A166PVR8_9PEZI</name>
<feature type="region of interest" description="Disordered" evidence="1">
    <location>
        <begin position="1"/>
        <end position="162"/>
    </location>
</feature>
<dbReference type="EMBL" id="LFIV01000150">
    <property type="protein sequence ID" value="KZL67222.1"/>
    <property type="molecule type" value="Genomic_DNA"/>
</dbReference>
<feature type="compositionally biased region" description="Basic and acidic residues" evidence="1">
    <location>
        <begin position="817"/>
        <end position="826"/>
    </location>
</feature>
<protein>
    <submittedName>
        <fullName evidence="2">Uncharacterized protein</fullName>
    </submittedName>
</protein>
<comment type="caution">
    <text evidence="2">The sequence shown here is derived from an EMBL/GenBank/DDBJ whole genome shotgun (WGS) entry which is preliminary data.</text>
</comment>
<feature type="compositionally biased region" description="Polar residues" evidence="1">
    <location>
        <begin position="355"/>
        <end position="364"/>
    </location>
</feature>
<dbReference type="Proteomes" id="UP000076552">
    <property type="component" value="Unassembled WGS sequence"/>
</dbReference>
<accession>A0A166PVR8</accession>
<feature type="compositionally biased region" description="Low complexity" evidence="1">
    <location>
        <begin position="90"/>
        <end position="99"/>
    </location>
</feature>
<evidence type="ECO:0000313" key="3">
    <source>
        <dbReference type="Proteomes" id="UP000076552"/>
    </source>
</evidence>
<keyword evidence="3" id="KW-1185">Reference proteome</keyword>
<feature type="region of interest" description="Disordered" evidence="1">
    <location>
        <begin position="232"/>
        <end position="251"/>
    </location>
</feature>
<evidence type="ECO:0000256" key="1">
    <source>
        <dbReference type="SAM" id="MobiDB-lite"/>
    </source>
</evidence>
<feature type="compositionally biased region" description="Basic residues" evidence="1">
    <location>
        <begin position="285"/>
        <end position="303"/>
    </location>
</feature>
<feature type="region of interest" description="Disordered" evidence="1">
    <location>
        <begin position="268"/>
        <end position="304"/>
    </location>
</feature>
<reference evidence="2 3" key="1">
    <citation type="submission" date="2015-06" db="EMBL/GenBank/DDBJ databases">
        <title>Survival trade-offs in plant roots during colonization by closely related pathogenic and mutualistic fungi.</title>
        <authorList>
            <person name="Hacquard S."/>
            <person name="Kracher B."/>
            <person name="Hiruma K."/>
            <person name="Weinman A."/>
            <person name="Muench P."/>
            <person name="Garrido Oter R."/>
            <person name="Ver Loren van Themaat E."/>
            <person name="Dallerey J.-F."/>
            <person name="Damm U."/>
            <person name="Henrissat B."/>
            <person name="Lespinet O."/>
            <person name="Thon M."/>
            <person name="Kemen E."/>
            <person name="McHardy A.C."/>
            <person name="Schulze-Lefert P."/>
            <person name="O'Connell R.J."/>
        </authorList>
    </citation>
    <scope>NUCLEOTIDE SEQUENCE [LARGE SCALE GENOMIC DNA]</scope>
    <source>
        <strain evidence="2 3">0861</strain>
    </source>
</reference>